<comment type="similarity">
    <text evidence="1">Belongs to the UPF0045 family.</text>
</comment>
<dbReference type="PANTHER" id="PTHR33777">
    <property type="entry name" value="UPF0045 PROTEIN ECM15"/>
    <property type="match status" value="1"/>
</dbReference>
<feature type="chain" id="PRO_5045394870" evidence="2">
    <location>
        <begin position="30"/>
        <end position="121"/>
    </location>
</feature>
<evidence type="ECO:0000256" key="1">
    <source>
        <dbReference type="ARBA" id="ARBA00010272"/>
    </source>
</evidence>
<dbReference type="Proteomes" id="UP001500013">
    <property type="component" value="Unassembled WGS sequence"/>
</dbReference>
<accession>A0ABN2RGA0</accession>
<feature type="signal peptide" evidence="2">
    <location>
        <begin position="1"/>
        <end position="29"/>
    </location>
</feature>
<dbReference type="PANTHER" id="PTHR33777:SF1">
    <property type="entry name" value="UPF0045 PROTEIN ECM15"/>
    <property type="match status" value="1"/>
</dbReference>
<proteinExistence type="inferred from homology"/>
<evidence type="ECO:0000313" key="4">
    <source>
        <dbReference type="EMBL" id="GAA1968197.1"/>
    </source>
</evidence>
<gene>
    <name evidence="4" type="ORF">GCM10009817_05140</name>
</gene>
<evidence type="ECO:0000259" key="3">
    <source>
        <dbReference type="Pfam" id="PF01910"/>
    </source>
</evidence>
<name>A0ABN2RGA0_9MICO</name>
<dbReference type="Gene3D" id="3.30.70.930">
    <property type="match status" value="1"/>
</dbReference>
<feature type="domain" description="Thiamine-binding protein" evidence="3">
    <location>
        <begin position="21"/>
        <end position="111"/>
    </location>
</feature>
<dbReference type="EMBL" id="BAAAPU010000003">
    <property type="protein sequence ID" value="GAA1968197.1"/>
    <property type="molecule type" value="Genomic_DNA"/>
</dbReference>
<dbReference type="SUPFAM" id="SSF89957">
    <property type="entry name" value="MTH1187/YkoF-like"/>
    <property type="match status" value="1"/>
</dbReference>
<sequence length="121" mass="12952">MPGARDCARVRAAYGVGMLIAFSVAPTVAADDTGSVSDAVARAIRVVRDSGLPHRTDAMFTTIEGEWDECMAVVKRCCDVLAENSPRVSLVLKADIRPGFTGELDGKLERLEEALERQGDG</sequence>
<keyword evidence="2" id="KW-0732">Signal</keyword>
<dbReference type="InterPro" id="IPR002767">
    <property type="entry name" value="Thiamine_BP"/>
</dbReference>
<evidence type="ECO:0000313" key="5">
    <source>
        <dbReference type="Proteomes" id="UP001500013"/>
    </source>
</evidence>
<dbReference type="InterPro" id="IPR029756">
    <property type="entry name" value="MTH1187/YkoF-like"/>
</dbReference>
<comment type="caution">
    <text evidence="4">The sequence shown here is derived from an EMBL/GenBank/DDBJ whole genome shotgun (WGS) entry which is preliminary data.</text>
</comment>
<dbReference type="Pfam" id="PF01910">
    <property type="entry name" value="Thiamine_BP"/>
    <property type="match status" value="1"/>
</dbReference>
<organism evidence="4 5">
    <name type="scientific">Terrabacter lapilli</name>
    <dbReference type="NCBI Taxonomy" id="436231"/>
    <lineage>
        <taxon>Bacteria</taxon>
        <taxon>Bacillati</taxon>
        <taxon>Actinomycetota</taxon>
        <taxon>Actinomycetes</taxon>
        <taxon>Micrococcales</taxon>
        <taxon>Intrasporangiaceae</taxon>
        <taxon>Terrabacter</taxon>
    </lineage>
</organism>
<reference evidence="4 5" key="1">
    <citation type="journal article" date="2019" name="Int. J. Syst. Evol. Microbiol.">
        <title>The Global Catalogue of Microorganisms (GCM) 10K type strain sequencing project: providing services to taxonomists for standard genome sequencing and annotation.</title>
        <authorList>
            <consortium name="The Broad Institute Genomics Platform"/>
            <consortium name="The Broad Institute Genome Sequencing Center for Infectious Disease"/>
            <person name="Wu L."/>
            <person name="Ma J."/>
        </authorList>
    </citation>
    <scope>NUCLEOTIDE SEQUENCE [LARGE SCALE GENOMIC DNA]</scope>
    <source>
        <strain evidence="4 5">JCM 15628</strain>
    </source>
</reference>
<keyword evidence="5" id="KW-1185">Reference proteome</keyword>
<evidence type="ECO:0000256" key="2">
    <source>
        <dbReference type="SAM" id="SignalP"/>
    </source>
</evidence>
<protein>
    <submittedName>
        <fullName evidence="4">MTH1187 family thiamine-binding protein</fullName>
    </submittedName>
</protein>
<dbReference type="InterPro" id="IPR051614">
    <property type="entry name" value="UPF0045_domain"/>
</dbReference>